<feature type="region of interest" description="Disordered" evidence="12">
    <location>
        <begin position="438"/>
        <end position="477"/>
    </location>
</feature>
<evidence type="ECO:0000256" key="4">
    <source>
        <dbReference type="ARBA" id="ARBA00022679"/>
    </source>
</evidence>
<dbReference type="OrthoDB" id="2261653at2759"/>
<protein>
    <recommendedName>
        <fullName evidence="2">dual-specificity kinase</fullName>
        <ecNumber evidence="2">2.7.12.1</ecNumber>
    </recommendedName>
</protein>
<feature type="compositionally biased region" description="Basic residues" evidence="12">
    <location>
        <begin position="187"/>
        <end position="198"/>
    </location>
</feature>
<evidence type="ECO:0000256" key="3">
    <source>
        <dbReference type="ARBA" id="ARBA00022527"/>
    </source>
</evidence>
<evidence type="ECO:0000256" key="9">
    <source>
        <dbReference type="ARBA" id="ARBA00049308"/>
    </source>
</evidence>
<evidence type="ECO:0000256" key="11">
    <source>
        <dbReference type="PROSITE-ProRule" id="PRU10141"/>
    </source>
</evidence>
<feature type="compositionally biased region" description="Low complexity" evidence="12">
    <location>
        <begin position="259"/>
        <end position="268"/>
    </location>
</feature>
<dbReference type="GO" id="GO:0004674">
    <property type="term" value="F:protein serine/threonine kinase activity"/>
    <property type="evidence" value="ECO:0007669"/>
    <property type="project" value="UniProtKB-KW"/>
</dbReference>
<feature type="compositionally biased region" description="Polar residues" evidence="12">
    <location>
        <begin position="1050"/>
        <end position="1069"/>
    </location>
</feature>
<dbReference type="GO" id="GO:0005524">
    <property type="term" value="F:ATP binding"/>
    <property type="evidence" value="ECO:0007669"/>
    <property type="project" value="UniProtKB-UniRule"/>
</dbReference>
<dbReference type="Gene3D" id="3.30.200.20">
    <property type="entry name" value="Phosphorylase Kinase, domain 1"/>
    <property type="match status" value="1"/>
</dbReference>
<evidence type="ECO:0000256" key="1">
    <source>
        <dbReference type="ARBA" id="ARBA00008867"/>
    </source>
</evidence>
<dbReference type="InterPro" id="IPR008271">
    <property type="entry name" value="Ser/Thr_kinase_AS"/>
</dbReference>
<keyword evidence="7 11" id="KW-0067">ATP-binding</keyword>
<feature type="region of interest" description="Disordered" evidence="12">
    <location>
        <begin position="396"/>
        <end position="424"/>
    </location>
</feature>
<sequence>MISKQVPSSSKQRKSILDTFDIRLLGRSRQQHQQQSTKKPSSSSTIHKSDDSDSGVQDHDPSALRIPFVSQSPPPTLADDNSDVSAINLASNISTAQNWLDLQESDDGSTKTTCRRVKAKSMLMNDDRTTTSNVKRNRSWSKIGTRRSRSRSLRSPPPPTDDVQDTPPSLPNVDIEQIRNELVSRGSTKKRRERRKSTHTADQHLTDNIITNVRHRLGLASIDGKSSQRESHKRTLSSGSIASTTRTPSTTTRQRRRSTTGVSSSSSRPMPIQKNRSHHDLAANTPPMPPLPTRSSSNSTNNSKAVGKSIKKPSADDVKSATYNTSGISTASEDGGDNKDIDSSSQHSLQGKRGESSLMKGAMSLWKRMSFSDQKQKDTTTTTTTTISLDQVNVHGQQFNNSTKKNRRRGKTLPGSLAAPPPPPILAPPLPPMKMEPLSMDIPKPATTPHEQTSKSSKHADTTTLKPAGVKKSFSAAPTPFTTLCNDDWIETPAHQLCGRDDTTTTHPLPVMPSSSTGTSSLASSKKTTATTPTTTNDGATTQSRKHLEPWKSKSLPEMNKHGKRQDVPEQEPLSPQLRPQAMFNDSLESITQIPPLHPEAASIDVPLETVHPPIPGDVHEKLESLIAQNHVLNKDMDGLDNLHQPKPPRRRRLSEADISQISLPTSRKERAPKTCQVVLRYYSQYLSEYERQELLDYDHIYFFGPHARKVKGRLNDPVLNYGYDDERGDYRLVVHDQLAYRYEVLERLGQGSFGQVVRCIDHKTGHSVAVKLIRNKRRFQTQALTEVRILKKLVDWDPDDRCHNIRVLDHFYFRNHMCVVFECLSMNLYEFIKINNFTGFKPSLIRRFTIQLISSLCLLYDHRLAHCDLKPENILLKHPNKTSIKVIDFGSSCFEDERVYTYIQSRFYRAPEVILGMAYGTPIDMWSVGCILAELYTGMPIFPGESEQDQLVCIMEVLGVPPPHMVEQSTRRNLFFDLDGRPRPSFSSRGRKRRPGCKPLIHALGGCHDFLFVDFISRCLQWDPAHRLRPYDALHHEWIAQHHKRSEGTKTLSSTTAAQHAPLVSSQH</sequence>
<dbReference type="GO" id="GO:0005737">
    <property type="term" value="C:cytoplasm"/>
    <property type="evidence" value="ECO:0007669"/>
    <property type="project" value="TreeGrafter"/>
</dbReference>
<comment type="catalytic activity">
    <reaction evidence="10">
        <text>L-tyrosyl-[protein] + ATP = O-phospho-L-tyrosyl-[protein] + ADP + H(+)</text>
        <dbReference type="Rhea" id="RHEA:10596"/>
        <dbReference type="Rhea" id="RHEA-COMP:10136"/>
        <dbReference type="Rhea" id="RHEA-COMP:20101"/>
        <dbReference type="ChEBI" id="CHEBI:15378"/>
        <dbReference type="ChEBI" id="CHEBI:30616"/>
        <dbReference type="ChEBI" id="CHEBI:46858"/>
        <dbReference type="ChEBI" id="CHEBI:61978"/>
        <dbReference type="ChEBI" id="CHEBI:456216"/>
        <dbReference type="EC" id="2.7.12.1"/>
    </reaction>
</comment>
<evidence type="ECO:0000256" key="2">
    <source>
        <dbReference type="ARBA" id="ARBA00013203"/>
    </source>
</evidence>
<dbReference type="EC" id="2.7.12.1" evidence="2"/>
<feature type="binding site" evidence="11">
    <location>
        <position position="772"/>
    </location>
    <ligand>
        <name>ATP</name>
        <dbReference type="ChEBI" id="CHEBI:30616"/>
    </ligand>
</feature>
<dbReference type="GO" id="GO:0005856">
    <property type="term" value="C:cytoskeleton"/>
    <property type="evidence" value="ECO:0007669"/>
    <property type="project" value="TreeGrafter"/>
</dbReference>
<dbReference type="InterPro" id="IPR017441">
    <property type="entry name" value="Protein_kinase_ATP_BS"/>
</dbReference>
<dbReference type="PROSITE" id="PS50011">
    <property type="entry name" value="PROTEIN_KINASE_DOM"/>
    <property type="match status" value="1"/>
</dbReference>
<dbReference type="SMART" id="SM00220">
    <property type="entry name" value="S_TKc"/>
    <property type="match status" value="1"/>
</dbReference>
<evidence type="ECO:0000256" key="8">
    <source>
        <dbReference type="ARBA" id="ARBA00049003"/>
    </source>
</evidence>
<dbReference type="PANTHER" id="PTHR24058">
    <property type="entry name" value="DUAL SPECIFICITY PROTEIN KINASE"/>
    <property type="match status" value="1"/>
</dbReference>
<proteinExistence type="inferred from homology"/>
<dbReference type="PANTHER" id="PTHR24058:SF22">
    <property type="entry name" value="DUAL SPECIFICITY TYROSINE-PHOSPHORYLATION-REGULATED KINASE 4"/>
    <property type="match status" value="1"/>
</dbReference>
<feature type="region of interest" description="Disordered" evidence="12">
    <location>
        <begin position="1046"/>
        <end position="1069"/>
    </location>
</feature>
<reference evidence="14" key="1">
    <citation type="journal article" date="2014" name="Genome Announc.">
        <title>De novo whole-genome sequence and genome annotation of Lichtheimia ramosa.</title>
        <authorList>
            <person name="Linde J."/>
            <person name="Schwartze V."/>
            <person name="Binder U."/>
            <person name="Lass-Florl C."/>
            <person name="Voigt K."/>
            <person name="Horn F."/>
        </authorList>
    </citation>
    <scope>NUCLEOTIDE SEQUENCE</scope>
    <source>
        <strain evidence="14">JMRC FSU:6197</strain>
    </source>
</reference>
<evidence type="ECO:0000256" key="10">
    <source>
        <dbReference type="ARBA" id="ARBA00051680"/>
    </source>
</evidence>
<feature type="compositionally biased region" description="Low complexity" evidence="12">
    <location>
        <begin position="243"/>
        <end position="252"/>
    </location>
</feature>
<dbReference type="Gene3D" id="3.30.10.30">
    <property type="entry name" value="DYRK"/>
    <property type="match status" value="1"/>
</dbReference>
<keyword evidence="3" id="KW-0723">Serine/threonine-protein kinase</keyword>
<organism evidence="14">
    <name type="scientific">Lichtheimia ramosa</name>
    <dbReference type="NCBI Taxonomy" id="688394"/>
    <lineage>
        <taxon>Eukaryota</taxon>
        <taxon>Fungi</taxon>
        <taxon>Fungi incertae sedis</taxon>
        <taxon>Mucoromycota</taxon>
        <taxon>Mucoromycotina</taxon>
        <taxon>Mucoromycetes</taxon>
        <taxon>Mucorales</taxon>
        <taxon>Lichtheimiaceae</taxon>
        <taxon>Lichtheimia</taxon>
    </lineage>
</organism>
<dbReference type="Gene3D" id="1.10.510.10">
    <property type="entry name" value="Transferase(Phosphotransferase) domain 1"/>
    <property type="match status" value="1"/>
</dbReference>
<evidence type="ECO:0000256" key="12">
    <source>
        <dbReference type="SAM" id="MobiDB-lite"/>
    </source>
</evidence>
<accession>A0A077X3G0</accession>
<dbReference type="PROSITE" id="PS00108">
    <property type="entry name" value="PROTEIN_KINASE_ST"/>
    <property type="match status" value="1"/>
</dbReference>
<evidence type="ECO:0000313" key="14">
    <source>
        <dbReference type="EMBL" id="CDS13974.1"/>
    </source>
</evidence>
<dbReference type="InterPro" id="IPR011009">
    <property type="entry name" value="Kinase-like_dom_sf"/>
</dbReference>
<comment type="catalytic activity">
    <reaction evidence="8">
        <text>L-seryl-[protein] + ATP = O-phospho-L-seryl-[protein] + ADP + H(+)</text>
        <dbReference type="Rhea" id="RHEA:17989"/>
        <dbReference type="Rhea" id="RHEA-COMP:9863"/>
        <dbReference type="Rhea" id="RHEA-COMP:11604"/>
        <dbReference type="ChEBI" id="CHEBI:15378"/>
        <dbReference type="ChEBI" id="CHEBI:29999"/>
        <dbReference type="ChEBI" id="CHEBI:30616"/>
        <dbReference type="ChEBI" id="CHEBI:83421"/>
        <dbReference type="ChEBI" id="CHEBI:456216"/>
        <dbReference type="EC" id="2.7.12.1"/>
    </reaction>
</comment>
<dbReference type="EMBL" id="LK023385">
    <property type="protein sequence ID" value="CDS13974.1"/>
    <property type="molecule type" value="Genomic_DNA"/>
</dbReference>
<dbReference type="InterPro" id="IPR042521">
    <property type="entry name" value="DYRK"/>
</dbReference>
<evidence type="ECO:0000256" key="6">
    <source>
        <dbReference type="ARBA" id="ARBA00022777"/>
    </source>
</evidence>
<dbReference type="InterPro" id="IPR000719">
    <property type="entry name" value="Prot_kinase_dom"/>
</dbReference>
<feature type="compositionally biased region" description="Basic and acidic residues" evidence="12">
    <location>
        <begin position="559"/>
        <end position="568"/>
    </location>
</feature>
<feature type="compositionally biased region" description="Basic residues" evidence="12">
    <location>
        <begin position="135"/>
        <end position="152"/>
    </location>
</feature>
<name>A0A077X3G0_9FUNG</name>
<feature type="region of interest" description="Disordered" evidence="12">
    <location>
        <begin position="104"/>
        <end position="209"/>
    </location>
</feature>
<feature type="region of interest" description="Disordered" evidence="12">
    <location>
        <begin position="499"/>
        <end position="575"/>
    </location>
</feature>
<dbReference type="Pfam" id="PF00069">
    <property type="entry name" value="Pkinase"/>
    <property type="match status" value="1"/>
</dbReference>
<dbReference type="InterPro" id="IPR050494">
    <property type="entry name" value="Ser_Thr_dual-spec_kinase"/>
</dbReference>
<gene>
    <name evidence="14" type="ORF">LRAMOSA06147</name>
</gene>
<keyword evidence="4" id="KW-0808">Transferase</keyword>
<dbReference type="GO" id="GO:0004712">
    <property type="term" value="F:protein serine/threonine/tyrosine kinase activity"/>
    <property type="evidence" value="ECO:0007669"/>
    <property type="project" value="UniProtKB-EC"/>
</dbReference>
<feature type="region of interest" description="Disordered" evidence="12">
    <location>
        <begin position="221"/>
        <end position="356"/>
    </location>
</feature>
<feature type="domain" description="Protein kinase" evidence="13">
    <location>
        <begin position="743"/>
        <end position="1040"/>
    </location>
</feature>
<dbReference type="PROSITE" id="PS00107">
    <property type="entry name" value="PROTEIN_KINASE_ATP"/>
    <property type="match status" value="1"/>
</dbReference>
<comment type="catalytic activity">
    <reaction evidence="9">
        <text>L-threonyl-[protein] + ATP = O-phospho-L-threonyl-[protein] + ADP + H(+)</text>
        <dbReference type="Rhea" id="RHEA:46608"/>
        <dbReference type="Rhea" id="RHEA-COMP:11060"/>
        <dbReference type="Rhea" id="RHEA-COMP:11605"/>
        <dbReference type="ChEBI" id="CHEBI:15378"/>
        <dbReference type="ChEBI" id="CHEBI:30013"/>
        <dbReference type="ChEBI" id="CHEBI:30616"/>
        <dbReference type="ChEBI" id="CHEBI:61977"/>
        <dbReference type="ChEBI" id="CHEBI:456216"/>
        <dbReference type="EC" id="2.7.12.1"/>
    </reaction>
</comment>
<dbReference type="AlphaFoldDB" id="A0A077X3G0"/>
<feature type="compositionally biased region" description="Polar residues" evidence="12">
    <location>
        <begin position="321"/>
        <end position="332"/>
    </location>
</feature>
<evidence type="ECO:0000256" key="7">
    <source>
        <dbReference type="ARBA" id="ARBA00022840"/>
    </source>
</evidence>
<evidence type="ECO:0000259" key="13">
    <source>
        <dbReference type="PROSITE" id="PS50011"/>
    </source>
</evidence>
<dbReference type="CDD" id="cd14210">
    <property type="entry name" value="PKc_DYRK"/>
    <property type="match status" value="1"/>
</dbReference>
<feature type="region of interest" description="Disordered" evidence="12">
    <location>
        <begin position="1"/>
        <end position="82"/>
    </location>
</feature>
<feature type="compositionally biased region" description="Low complexity" evidence="12">
    <location>
        <begin position="514"/>
        <end position="542"/>
    </location>
</feature>
<feature type="compositionally biased region" description="Polar residues" evidence="12">
    <location>
        <begin position="1"/>
        <end position="10"/>
    </location>
</feature>
<evidence type="ECO:0000256" key="5">
    <source>
        <dbReference type="ARBA" id="ARBA00022741"/>
    </source>
</evidence>
<keyword evidence="5 11" id="KW-0547">Nucleotide-binding</keyword>
<feature type="region of interest" description="Disordered" evidence="12">
    <location>
        <begin position="637"/>
        <end position="659"/>
    </location>
</feature>
<keyword evidence="6" id="KW-0418">Kinase</keyword>
<comment type="similarity">
    <text evidence="1">Belongs to the protein kinase superfamily. CMGC Ser/Thr protein kinase family. MNB/DYRK subfamily.</text>
</comment>
<dbReference type="SUPFAM" id="SSF56112">
    <property type="entry name" value="Protein kinase-like (PK-like)"/>
    <property type="match status" value="1"/>
</dbReference>
<feature type="compositionally biased region" description="Basic and acidic residues" evidence="12">
    <location>
        <begin position="47"/>
        <end position="62"/>
    </location>
</feature>
<feature type="compositionally biased region" description="Low complexity" evidence="12">
    <location>
        <begin position="27"/>
        <end position="46"/>
    </location>
</feature>